<dbReference type="GO" id="GO:0046872">
    <property type="term" value="F:metal ion binding"/>
    <property type="evidence" value="ECO:0007669"/>
    <property type="project" value="UniProtKB-KW"/>
</dbReference>
<dbReference type="PANTHER" id="PTHR43808:SF25">
    <property type="entry name" value="PEPTIDASE M20 DIMERISATION DOMAIN-CONTAINING PROTEIN"/>
    <property type="match status" value="1"/>
</dbReference>
<keyword evidence="10" id="KW-1185">Reference proteome</keyword>
<dbReference type="EC" id="3.5.1.-" evidence="9"/>
<reference evidence="9 10" key="1">
    <citation type="submission" date="2017-03" db="EMBL/GenBank/DDBJ databases">
        <authorList>
            <person name="Afonso C.L."/>
            <person name="Miller P.J."/>
            <person name="Scott M.A."/>
            <person name="Spackman E."/>
            <person name="Goraichik I."/>
            <person name="Dimitrov K.M."/>
            <person name="Suarez D.L."/>
            <person name="Swayne D.E."/>
        </authorList>
    </citation>
    <scope>NUCLEOTIDE SEQUENCE [LARGE SCALE GENOMIC DNA]</scope>
    <source>
        <strain evidence="9 10">CECT 7751</strain>
    </source>
</reference>
<comment type="cofactor">
    <cofactor evidence="2">
        <name>Zn(2+)</name>
        <dbReference type="ChEBI" id="CHEBI:29105"/>
    </cofactor>
</comment>
<dbReference type="InterPro" id="IPR011650">
    <property type="entry name" value="Peptidase_M20_dimer"/>
</dbReference>
<dbReference type="InterPro" id="IPR010182">
    <property type="entry name" value="ArgE/DapE"/>
</dbReference>
<dbReference type="NCBIfam" id="NF005306">
    <property type="entry name" value="PRK06837.1"/>
    <property type="match status" value="1"/>
</dbReference>
<evidence type="ECO:0000313" key="10">
    <source>
        <dbReference type="Proteomes" id="UP000193963"/>
    </source>
</evidence>
<name>A0A1X6YS69_9RHOB</name>
<comment type="cofactor">
    <cofactor evidence="1">
        <name>Co(2+)</name>
        <dbReference type="ChEBI" id="CHEBI:48828"/>
    </cofactor>
</comment>
<keyword evidence="5 9" id="KW-0378">Hydrolase</keyword>
<dbReference type="GO" id="GO:0016787">
    <property type="term" value="F:hydrolase activity"/>
    <property type="evidence" value="ECO:0007669"/>
    <property type="project" value="UniProtKB-KW"/>
</dbReference>
<dbReference type="Gene3D" id="3.40.630.10">
    <property type="entry name" value="Zn peptidases"/>
    <property type="match status" value="1"/>
</dbReference>
<dbReference type="InterPro" id="IPR036264">
    <property type="entry name" value="Bact_exopeptidase_dim_dom"/>
</dbReference>
<dbReference type="RefSeq" id="WP_085887131.1">
    <property type="nucleotide sequence ID" value="NZ_FWFN01000002.1"/>
</dbReference>
<evidence type="ECO:0000256" key="3">
    <source>
        <dbReference type="ARBA" id="ARBA00006247"/>
    </source>
</evidence>
<dbReference type="Pfam" id="PF01546">
    <property type="entry name" value="Peptidase_M20"/>
    <property type="match status" value="1"/>
</dbReference>
<dbReference type="EMBL" id="FWFN01000002">
    <property type="protein sequence ID" value="SLN29894.1"/>
    <property type="molecule type" value="Genomic_DNA"/>
</dbReference>
<dbReference type="InterPro" id="IPR050072">
    <property type="entry name" value="Peptidase_M20A"/>
</dbReference>
<accession>A0A1X6YS69</accession>
<organism evidence="9 10">
    <name type="scientific">Pseudooceanicola marinus</name>
    <dbReference type="NCBI Taxonomy" id="396013"/>
    <lineage>
        <taxon>Bacteria</taxon>
        <taxon>Pseudomonadati</taxon>
        <taxon>Pseudomonadota</taxon>
        <taxon>Alphaproteobacteria</taxon>
        <taxon>Rhodobacterales</taxon>
        <taxon>Paracoccaceae</taxon>
        <taxon>Pseudooceanicola</taxon>
    </lineage>
</organism>
<evidence type="ECO:0000256" key="2">
    <source>
        <dbReference type="ARBA" id="ARBA00001947"/>
    </source>
</evidence>
<gene>
    <name evidence="9" type="ORF">PSM7751_01256</name>
</gene>
<proteinExistence type="inferred from homology"/>
<dbReference type="Pfam" id="PF07687">
    <property type="entry name" value="M20_dimer"/>
    <property type="match status" value="1"/>
</dbReference>
<dbReference type="OrthoDB" id="9809784at2"/>
<dbReference type="SUPFAM" id="SSF55031">
    <property type="entry name" value="Bacterial exopeptidase dimerisation domain"/>
    <property type="match status" value="1"/>
</dbReference>
<protein>
    <submittedName>
        <fullName evidence="9">N-formyl-4-amino-5-aminomethyl-2-methylpyrimidine deformylase</fullName>
        <ecNumber evidence="9">3.5.1.-</ecNumber>
    </submittedName>
</protein>
<evidence type="ECO:0000256" key="5">
    <source>
        <dbReference type="ARBA" id="ARBA00022801"/>
    </source>
</evidence>
<dbReference type="InterPro" id="IPR002933">
    <property type="entry name" value="Peptidase_M20"/>
</dbReference>
<evidence type="ECO:0000256" key="4">
    <source>
        <dbReference type="ARBA" id="ARBA00022723"/>
    </source>
</evidence>
<dbReference type="Gene3D" id="3.30.70.360">
    <property type="match status" value="1"/>
</dbReference>
<evidence type="ECO:0000259" key="8">
    <source>
        <dbReference type="Pfam" id="PF07687"/>
    </source>
</evidence>
<evidence type="ECO:0000256" key="1">
    <source>
        <dbReference type="ARBA" id="ARBA00001941"/>
    </source>
</evidence>
<dbReference type="PANTHER" id="PTHR43808">
    <property type="entry name" value="ACETYLORNITHINE DEACETYLASE"/>
    <property type="match status" value="1"/>
</dbReference>
<keyword evidence="4" id="KW-0479">Metal-binding</keyword>
<evidence type="ECO:0000256" key="6">
    <source>
        <dbReference type="ARBA" id="ARBA00022833"/>
    </source>
</evidence>
<dbReference type="InterPro" id="IPR033687">
    <property type="entry name" value="YodQ-like"/>
</dbReference>
<dbReference type="NCBIfam" id="TIGR01910">
    <property type="entry name" value="DapE-ArgE"/>
    <property type="match status" value="1"/>
</dbReference>
<comment type="similarity">
    <text evidence="3">Belongs to the peptidase M20A family.</text>
</comment>
<dbReference type="CDD" id="cd03895">
    <property type="entry name" value="M20_ArgE_DapE-like"/>
    <property type="match status" value="1"/>
</dbReference>
<sequence length="432" mass="46783">MDQDLSTRILHAVDDLFDREIDFLAELTSHPSTRGQEQSAQDFIAGELGERGLSVDRWRIDVQAIRDQPGFSPVIGDYEDAQNVVGTHRSRTGQGRSLILNGHVDVVPAGPADMWDRPAFAPHVDDGWLYGRGAGDMKAGLASNLFALDALRALDLQPAADVFYQSVVEEECTGNGALACLVRGYRAEAALIPEPFEEALVSEQLGVIWAQVHLKGLPTHVAYAGSGANAIEAAVPLIAALHGLEERWNQADCPHRHGGYVHAHHPINLNIGKIQGGDWTSSVPAWCVFDMRIAIYPGQDIAAARAEIEEVILQAARENAFLKNALPEIVWHGFMAEGYALSDDRSARAGAAIGALEGAHRATTGQALERKAITATTDARFFGLYSDTPALVYGPRAEAIHGFNERVELESLRRITAATALFIADWCGTETI</sequence>
<evidence type="ECO:0000256" key="7">
    <source>
        <dbReference type="ARBA" id="ARBA00023285"/>
    </source>
</evidence>
<dbReference type="Proteomes" id="UP000193963">
    <property type="component" value="Unassembled WGS sequence"/>
</dbReference>
<feature type="domain" description="Peptidase M20 dimerisation" evidence="8">
    <location>
        <begin position="204"/>
        <end position="318"/>
    </location>
</feature>
<keyword evidence="6" id="KW-0862">Zinc</keyword>
<keyword evidence="7" id="KW-0170">Cobalt</keyword>
<evidence type="ECO:0000313" key="9">
    <source>
        <dbReference type="EMBL" id="SLN29894.1"/>
    </source>
</evidence>
<dbReference type="AlphaFoldDB" id="A0A1X6YS69"/>
<dbReference type="SUPFAM" id="SSF53187">
    <property type="entry name" value="Zn-dependent exopeptidases"/>
    <property type="match status" value="1"/>
</dbReference>